<comment type="subcellular location">
    <subcellularLocation>
        <location evidence="1">Cell membrane</location>
        <topology evidence="1">Single-pass membrane protein</topology>
    </subcellularLocation>
</comment>
<dbReference type="AlphaFoldDB" id="A0A841C7Y4"/>
<evidence type="ECO:0000256" key="4">
    <source>
        <dbReference type="ARBA" id="ARBA00022989"/>
    </source>
</evidence>
<protein>
    <submittedName>
        <fullName evidence="8">Phage shock protein PspC (Stress-responsive transcriptional regulator)</fullName>
    </submittedName>
</protein>
<dbReference type="PANTHER" id="PTHR33885">
    <property type="entry name" value="PHAGE SHOCK PROTEIN C"/>
    <property type="match status" value="1"/>
</dbReference>
<keyword evidence="2" id="KW-1003">Cell membrane</keyword>
<keyword evidence="3 6" id="KW-0812">Transmembrane</keyword>
<dbReference type="Proteomes" id="UP000562464">
    <property type="component" value="Unassembled WGS sequence"/>
</dbReference>
<keyword evidence="9" id="KW-1185">Reference proteome</keyword>
<dbReference type="Pfam" id="PF04024">
    <property type="entry name" value="PspC"/>
    <property type="match status" value="1"/>
</dbReference>
<feature type="transmembrane region" description="Helical" evidence="6">
    <location>
        <begin position="37"/>
        <end position="60"/>
    </location>
</feature>
<dbReference type="GO" id="GO:0005886">
    <property type="term" value="C:plasma membrane"/>
    <property type="evidence" value="ECO:0007669"/>
    <property type="project" value="UniProtKB-SubCell"/>
</dbReference>
<dbReference type="InterPro" id="IPR007168">
    <property type="entry name" value="Phageshock_PspC_N"/>
</dbReference>
<keyword evidence="5 6" id="KW-0472">Membrane</keyword>
<dbReference type="RefSeq" id="WP_183538765.1">
    <property type="nucleotide sequence ID" value="NZ_JACHHV010000004.1"/>
</dbReference>
<dbReference type="InterPro" id="IPR052027">
    <property type="entry name" value="PspC"/>
</dbReference>
<evidence type="ECO:0000313" key="9">
    <source>
        <dbReference type="Proteomes" id="UP000562464"/>
    </source>
</evidence>
<evidence type="ECO:0000256" key="6">
    <source>
        <dbReference type="SAM" id="Phobius"/>
    </source>
</evidence>
<evidence type="ECO:0000256" key="2">
    <source>
        <dbReference type="ARBA" id="ARBA00022475"/>
    </source>
</evidence>
<proteinExistence type="predicted"/>
<accession>A0A841C7Y4</accession>
<name>A0A841C7Y4_9LACT</name>
<evidence type="ECO:0000256" key="3">
    <source>
        <dbReference type="ARBA" id="ARBA00022692"/>
    </source>
</evidence>
<sequence>MKKRLTKSNDNRWFSGVIGGIGEYFGLDDQIINIIRIIYIALVVMGVGSPILLYIVLAVIMPRDYSGQKDYQRSSHEKTWETHSSYYEPRGHHFGSTGRKIKEAEAVKDEKDDWSDF</sequence>
<keyword evidence="4 6" id="KW-1133">Transmembrane helix</keyword>
<reference evidence="8 9" key="1">
    <citation type="submission" date="2020-08" db="EMBL/GenBank/DDBJ databases">
        <title>Genomic Encyclopedia of Type Strains, Phase IV (KMG-IV): sequencing the most valuable type-strain genomes for metagenomic binning, comparative biology and taxonomic classification.</title>
        <authorList>
            <person name="Goeker M."/>
        </authorList>
    </citation>
    <scope>NUCLEOTIDE SEQUENCE [LARGE SCALE GENOMIC DNA]</scope>
    <source>
        <strain evidence="8 9">DSM 14925</strain>
    </source>
</reference>
<comment type="caution">
    <text evidence="8">The sequence shown here is derived from an EMBL/GenBank/DDBJ whole genome shotgun (WGS) entry which is preliminary data.</text>
</comment>
<evidence type="ECO:0000259" key="7">
    <source>
        <dbReference type="Pfam" id="PF04024"/>
    </source>
</evidence>
<gene>
    <name evidence="8" type="ORF">HNQ37_000380</name>
</gene>
<evidence type="ECO:0000256" key="1">
    <source>
        <dbReference type="ARBA" id="ARBA00004162"/>
    </source>
</evidence>
<evidence type="ECO:0000313" key="8">
    <source>
        <dbReference type="EMBL" id="MBB5887509.1"/>
    </source>
</evidence>
<evidence type="ECO:0000256" key="5">
    <source>
        <dbReference type="ARBA" id="ARBA00023136"/>
    </source>
</evidence>
<dbReference type="EMBL" id="JACHHV010000004">
    <property type="protein sequence ID" value="MBB5887509.1"/>
    <property type="molecule type" value="Genomic_DNA"/>
</dbReference>
<dbReference type="PANTHER" id="PTHR33885:SF3">
    <property type="entry name" value="PHAGE SHOCK PROTEIN C"/>
    <property type="match status" value="1"/>
</dbReference>
<organism evidence="8 9">
    <name type="scientific">Lactovum miscens</name>
    <dbReference type="NCBI Taxonomy" id="190387"/>
    <lineage>
        <taxon>Bacteria</taxon>
        <taxon>Bacillati</taxon>
        <taxon>Bacillota</taxon>
        <taxon>Bacilli</taxon>
        <taxon>Lactobacillales</taxon>
        <taxon>Streptococcaceae</taxon>
        <taxon>Lactovum</taxon>
    </lineage>
</organism>
<feature type="domain" description="Phage shock protein PspC N-terminal" evidence="7">
    <location>
        <begin position="3"/>
        <end position="63"/>
    </location>
</feature>